<dbReference type="PROSITE" id="PS50005">
    <property type="entry name" value="TPR"/>
    <property type="match status" value="1"/>
</dbReference>
<keyword evidence="1" id="KW-0802">TPR repeat</keyword>
<dbReference type="Gene3D" id="1.25.40.10">
    <property type="entry name" value="Tetratricopeptide repeat domain"/>
    <property type="match status" value="1"/>
</dbReference>
<reference evidence="2" key="2">
    <citation type="journal article" date="2021" name="PeerJ">
        <title>Extensive microbial diversity within the chicken gut microbiome revealed by metagenomics and culture.</title>
        <authorList>
            <person name="Gilroy R."/>
            <person name="Ravi A."/>
            <person name="Getino M."/>
            <person name="Pursley I."/>
            <person name="Horton D.L."/>
            <person name="Alikhan N.F."/>
            <person name="Baker D."/>
            <person name="Gharbi K."/>
            <person name="Hall N."/>
            <person name="Watson M."/>
            <person name="Adriaenssens E.M."/>
            <person name="Foster-Nyarko E."/>
            <person name="Jarju S."/>
            <person name="Secka A."/>
            <person name="Antonio M."/>
            <person name="Oren A."/>
            <person name="Chaudhuri R.R."/>
            <person name="La Ragione R."/>
            <person name="Hildebrand F."/>
            <person name="Pallen M.J."/>
        </authorList>
    </citation>
    <scope>NUCLEOTIDE SEQUENCE</scope>
    <source>
        <strain evidence="2">B2-22910</strain>
    </source>
</reference>
<proteinExistence type="predicted"/>
<reference evidence="2" key="1">
    <citation type="submission" date="2020-10" db="EMBL/GenBank/DDBJ databases">
        <authorList>
            <person name="Gilroy R."/>
        </authorList>
    </citation>
    <scope>NUCLEOTIDE SEQUENCE</scope>
    <source>
        <strain evidence="2">B2-22910</strain>
    </source>
</reference>
<protein>
    <recommendedName>
        <fullName evidence="4">Tetratricopeptide repeat protein</fullName>
    </recommendedName>
</protein>
<organism evidence="2 3">
    <name type="scientific">Candidatus Cryptobacteroides faecavium</name>
    <dbReference type="NCBI Taxonomy" id="2840762"/>
    <lineage>
        <taxon>Bacteria</taxon>
        <taxon>Pseudomonadati</taxon>
        <taxon>Bacteroidota</taxon>
        <taxon>Bacteroidia</taxon>
        <taxon>Bacteroidales</taxon>
        <taxon>Candidatus Cryptobacteroides</taxon>
    </lineage>
</organism>
<sequence length="87" mass="9439">MTEKSSNNEPGSAAQWYDLGCIYRKRGEFGHAVNAFRTAAEVAGEQLALLEDGPEKKALSAIREKAEASVGLVLRITGFVNKDLMNP</sequence>
<dbReference type="Proteomes" id="UP000823603">
    <property type="component" value="Unassembled WGS sequence"/>
</dbReference>
<name>A0A9D9NF26_9BACT</name>
<dbReference type="InterPro" id="IPR011990">
    <property type="entry name" value="TPR-like_helical_dom_sf"/>
</dbReference>
<evidence type="ECO:0000313" key="2">
    <source>
        <dbReference type="EMBL" id="MBO8471241.1"/>
    </source>
</evidence>
<dbReference type="EMBL" id="JADIMB010000079">
    <property type="protein sequence ID" value="MBO8471241.1"/>
    <property type="molecule type" value="Genomic_DNA"/>
</dbReference>
<comment type="caution">
    <text evidence="2">The sequence shown here is derived from an EMBL/GenBank/DDBJ whole genome shotgun (WGS) entry which is preliminary data.</text>
</comment>
<accession>A0A9D9NF26</accession>
<dbReference type="AlphaFoldDB" id="A0A9D9NF26"/>
<gene>
    <name evidence="2" type="ORF">IAB82_05530</name>
</gene>
<evidence type="ECO:0008006" key="4">
    <source>
        <dbReference type="Google" id="ProtNLM"/>
    </source>
</evidence>
<evidence type="ECO:0000256" key="1">
    <source>
        <dbReference type="PROSITE-ProRule" id="PRU00339"/>
    </source>
</evidence>
<dbReference type="InterPro" id="IPR019734">
    <property type="entry name" value="TPR_rpt"/>
</dbReference>
<evidence type="ECO:0000313" key="3">
    <source>
        <dbReference type="Proteomes" id="UP000823603"/>
    </source>
</evidence>
<dbReference type="SUPFAM" id="SSF48452">
    <property type="entry name" value="TPR-like"/>
    <property type="match status" value="1"/>
</dbReference>
<feature type="repeat" description="TPR" evidence="1">
    <location>
        <begin position="13"/>
        <end position="46"/>
    </location>
</feature>